<proteinExistence type="inferred from homology"/>
<keyword evidence="8" id="KW-1185">Reference proteome</keyword>
<evidence type="ECO:0000313" key="7">
    <source>
        <dbReference type="EMBL" id="KHF39438.1"/>
    </source>
</evidence>
<dbReference type="InterPro" id="IPR033132">
    <property type="entry name" value="GH_1_N_CS"/>
</dbReference>
<dbReference type="STRING" id="333138.LQ50_15375"/>
<name>A0A0B0IA80_9BACI</name>
<dbReference type="Pfam" id="PF00232">
    <property type="entry name" value="Glyco_hydro_1"/>
    <property type="match status" value="1"/>
</dbReference>
<dbReference type="EMBL" id="JRJU01000019">
    <property type="protein sequence ID" value="KHF39438.1"/>
    <property type="molecule type" value="Genomic_DNA"/>
</dbReference>
<sequence>MNNYQFPEGFLWGGATAANQVEGAYLEDGKGMNLADVMPGGKVRLDVISKPGFDFKIDTEKYSTYPNHEAIDFYHRYVEDIALFAELGFKTYRMSIAWSRIFPKGDELEPNEAGLAFYDRVFDECLKHGIEPVVTISHYEMPLYLITEYGGWKSREVISFFERYAITLFNRYKDKVKYWLTFNEINGATHLPIMSLGFSPATEDVRLQESFQALHHQFVASSLAVKACHEIIPGSQIGCMLIYMPVYAYDCNPQNVLHAMKEEQVFNYICGDVHVRGEYPAFSKRFFKENNITIKMEDGDFETLKQYTVDFISLSYYMSRTEKKVLTDDEKASGNLIAGVKNPHLQASDWGWEIDPTGLRIGLNNLYDRYRVPLFVVENGLGAYDTIEDDGSINDDYRINYLREHIKAMGEAIEDGVELMGYTAWGCIDLVSMSTGEMSKRYGFIYVDKQDDGSGTLERKKKKSFYWYQNVIATNGKELE</sequence>
<dbReference type="InterPro" id="IPR018120">
    <property type="entry name" value="Glyco_hydro_1_AS"/>
</dbReference>
<dbReference type="Gene3D" id="3.20.20.80">
    <property type="entry name" value="Glycosidases"/>
    <property type="match status" value="1"/>
</dbReference>
<comment type="caution">
    <text evidence="7">The sequence shown here is derived from an EMBL/GenBank/DDBJ whole genome shotgun (WGS) entry which is preliminary data.</text>
</comment>
<evidence type="ECO:0000313" key="8">
    <source>
        <dbReference type="Proteomes" id="UP000030832"/>
    </source>
</evidence>
<dbReference type="PROSITE" id="PS00653">
    <property type="entry name" value="GLYCOSYL_HYDROL_F1_2"/>
    <property type="match status" value="1"/>
</dbReference>
<dbReference type="InterPro" id="IPR017853">
    <property type="entry name" value="GH"/>
</dbReference>
<evidence type="ECO:0000256" key="4">
    <source>
        <dbReference type="PROSITE-ProRule" id="PRU10055"/>
    </source>
</evidence>
<evidence type="ECO:0000256" key="6">
    <source>
        <dbReference type="RuleBase" id="RU004468"/>
    </source>
</evidence>
<dbReference type="AlphaFoldDB" id="A0A0B0IA80"/>
<dbReference type="GO" id="GO:0016052">
    <property type="term" value="P:carbohydrate catabolic process"/>
    <property type="evidence" value="ECO:0007669"/>
    <property type="project" value="TreeGrafter"/>
</dbReference>
<gene>
    <name evidence="7" type="ORF">LQ50_15375</name>
</gene>
<comment type="similarity">
    <text evidence="1 5">Belongs to the glycosyl hydrolase 1 family.</text>
</comment>
<dbReference type="Proteomes" id="UP000030832">
    <property type="component" value="Unassembled WGS sequence"/>
</dbReference>
<evidence type="ECO:0000256" key="3">
    <source>
        <dbReference type="ARBA" id="ARBA00023295"/>
    </source>
</evidence>
<feature type="active site" description="Nucleophile" evidence="4">
    <location>
        <position position="378"/>
    </location>
</feature>
<dbReference type="PANTHER" id="PTHR10353:SF122">
    <property type="entry name" value="6-PHOSPHO-BETA-GLUCOSIDASE ASCB-RELATED"/>
    <property type="match status" value="1"/>
</dbReference>
<dbReference type="GO" id="GO:0008422">
    <property type="term" value="F:beta-glucosidase activity"/>
    <property type="evidence" value="ECO:0007669"/>
    <property type="project" value="TreeGrafter"/>
</dbReference>
<dbReference type="NCBIfam" id="NF007158">
    <property type="entry name" value="PRK09593.1"/>
    <property type="match status" value="1"/>
</dbReference>
<dbReference type="PROSITE" id="PS00572">
    <property type="entry name" value="GLYCOSYL_HYDROL_F1_1"/>
    <property type="match status" value="1"/>
</dbReference>
<keyword evidence="2 6" id="KW-0378">Hydrolase</keyword>
<keyword evidence="3 6" id="KW-0326">Glycosidase</keyword>
<evidence type="ECO:0000256" key="5">
    <source>
        <dbReference type="RuleBase" id="RU003690"/>
    </source>
</evidence>
<dbReference type="RefSeq" id="WP_034630576.1">
    <property type="nucleotide sequence ID" value="NZ_JRJU01000019.1"/>
</dbReference>
<evidence type="ECO:0000256" key="1">
    <source>
        <dbReference type="ARBA" id="ARBA00010838"/>
    </source>
</evidence>
<dbReference type="SUPFAM" id="SSF51445">
    <property type="entry name" value="(Trans)glycosidases"/>
    <property type="match status" value="1"/>
</dbReference>
<accession>A0A0B0IA80</accession>
<protein>
    <submittedName>
        <fullName evidence="7">6-phospho-beta-glucosidase</fullName>
    </submittedName>
</protein>
<dbReference type="OrthoDB" id="9765195at2"/>
<organism evidence="7 8">
    <name type="scientific">Halalkalibacter okhensis</name>
    <dbReference type="NCBI Taxonomy" id="333138"/>
    <lineage>
        <taxon>Bacteria</taxon>
        <taxon>Bacillati</taxon>
        <taxon>Bacillota</taxon>
        <taxon>Bacilli</taxon>
        <taxon>Bacillales</taxon>
        <taxon>Bacillaceae</taxon>
        <taxon>Halalkalibacter</taxon>
    </lineage>
</organism>
<dbReference type="PANTHER" id="PTHR10353">
    <property type="entry name" value="GLYCOSYL HYDROLASE"/>
    <property type="match status" value="1"/>
</dbReference>
<reference evidence="7 8" key="1">
    <citation type="submission" date="2014-09" db="EMBL/GenBank/DDBJ databases">
        <title>Genome sequencing and annotation of Bacillus Okhensis strain Kh10-101T.</title>
        <authorList>
            <person name="Prakash J.S."/>
        </authorList>
    </citation>
    <scope>NUCLEOTIDE SEQUENCE [LARGE SCALE GENOMIC DNA]</scope>
    <source>
        <strain evidence="8">Kh10-101T</strain>
    </source>
</reference>
<evidence type="ECO:0000256" key="2">
    <source>
        <dbReference type="ARBA" id="ARBA00022801"/>
    </source>
</evidence>
<dbReference type="eggNOG" id="COG2723">
    <property type="taxonomic scope" value="Bacteria"/>
</dbReference>
<dbReference type="PRINTS" id="PR00131">
    <property type="entry name" value="GLHYDRLASE1"/>
</dbReference>
<dbReference type="GO" id="GO:0005829">
    <property type="term" value="C:cytosol"/>
    <property type="evidence" value="ECO:0007669"/>
    <property type="project" value="TreeGrafter"/>
</dbReference>
<dbReference type="FunFam" id="3.20.20.80:FF:000004">
    <property type="entry name" value="Beta-glucosidase 6-phospho-beta-glucosidase"/>
    <property type="match status" value="1"/>
</dbReference>
<dbReference type="InterPro" id="IPR001360">
    <property type="entry name" value="Glyco_hydro_1"/>
</dbReference>
<dbReference type="NCBIfam" id="NF007356">
    <property type="entry name" value="PRK09852.1"/>
    <property type="match status" value="1"/>
</dbReference>